<dbReference type="SUPFAM" id="SSF57938">
    <property type="entry name" value="DnaJ/Hsp40 cysteine-rich domain"/>
    <property type="match status" value="1"/>
</dbReference>
<dbReference type="AlphaFoldDB" id="A0A2I0AM11"/>
<dbReference type="EMBL" id="KZ451970">
    <property type="protein sequence ID" value="PKA56593.1"/>
    <property type="molecule type" value="Genomic_DNA"/>
</dbReference>
<reference evidence="1 2" key="1">
    <citation type="journal article" date="2017" name="Nature">
        <title>The Apostasia genome and the evolution of orchids.</title>
        <authorList>
            <person name="Zhang G.Q."/>
            <person name="Liu K.W."/>
            <person name="Li Z."/>
            <person name="Lohaus R."/>
            <person name="Hsiao Y.Y."/>
            <person name="Niu S.C."/>
            <person name="Wang J.Y."/>
            <person name="Lin Y.C."/>
            <person name="Xu Q."/>
            <person name="Chen L.J."/>
            <person name="Yoshida K."/>
            <person name="Fujiwara S."/>
            <person name="Wang Z.W."/>
            <person name="Zhang Y.Q."/>
            <person name="Mitsuda N."/>
            <person name="Wang M."/>
            <person name="Liu G.H."/>
            <person name="Pecoraro L."/>
            <person name="Huang H.X."/>
            <person name="Xiao X.J."/>
            <person name="Lin M."/>
            <person name="Wu X.Y."/>
            <person name="Wu W.L."/>
            <person name="Chen Y.Y."/>
            <person name="Chang S.B."/>
            <person name="Sakamoto S."/>
            <person name="Ohme-Takagi M."/>
            <person name="Yagi M."/>
            <person name="Zeng S.J."/>
            <person name="Shen C.Y."/>
            <person name="Yeh C.M."/>
            <person name="Luo Y.B."/>
            <person name="Tsai W.C."/>
            <person name="Van de Peer Y."/>
            <person name="Liu Z.J."/>
        </authorList>
    </citation>
    <scope>NUCLEOTIDE SEQUENCE [LARGE SCALE GENOMIC DNA]</scope>
    <source>
        <strain evidence="2">cv. Shenzhen</strain>
        <tissue evidence="1">Stem</tissue>
    </source>
</reference>
<sequence length="129" mass="14374">MALWMKAEGIALRLWLPEISLPQMPLPEGLLAGVGKKGRGRKGLVGAVFCSTVQRGPDAQQERKMRVELAIEDDEEDEIIGILCEFCSGSGWLLCDYCKGQKTNVKSEKSSRFYRRCPNCRAVSPSLLR</sequence>
<protein>
    <submittedName>
        <fullName evidence="1">Uncharacterized protein</fullName>
    </submittedName>
</protein>
<name>A0A2I0AM11_9ASPA</name>
<evidence type="ECO:0000313" key="2">
    <source>
        <dbReference type="Proteomes" id="UP000236161"/>
    </source>
</evidence>
<evidence type="ECO:0000313" key="1">
    <source>
        <dbReference type="EMBL" id="PKA56593.1"/>
    </source>
</evidence>
<dbReference type="InterPro" id="IPR036410">
    <property type="entry name" value="HSP_DnaJ_Cys-rich_dom_sf"/>
</dbReference>
<keyword evidence="2" id="KW-1185">Reference proteome</keyword>
<proteinExistence type="predicted"/>
<accession>A0A2I0AM11</accession>
<dbReference type="OrthoDB" id="2016860at2759"/>
<dbReference type="STRING" id="1088818.A0A2I0AM11"/>
<dbReference type="Proteomes" id="UP000236161">
    <property type="component" value="Unassembled WGS sequence"/>
</dbReference>
<gene>
    <name evidence="1" type="ORF">AXF42_Ash012723</name>
</gene>
<organism evidence="1 2">
    <name type="scientific">Apostasia shenzhenica</name>
    <dbReference type="NCBI Taxonomy" id="1088818"/>
    <lineage>
        <taxon>Eukaryota</taxon>
        <taxon>Viridiplantae</taxon>
        <taxon>Streptophyta</taxon>
        <taxon>Embryophyta</taxon>
        <taxon>Tracheophyta</taxon>
        <taxon>Spermatophyta</taxon>
        <taxon>Magnoliopsida</taxon>
        <taxon>Liliopsida</taxon>
        <taxon>Asparagales</taxon>
        <taxon>Orchidaceae</taxon>
        <taxon>Apostasioideae</taxon>
        <taxon>Apostasia</taxon>
    </lineage>
</organism>